<accession>A0A6J5MMS0</accession>
<gene>
    <name evidence="1" type="ORF">UFOVP431_40</name>
</gene>
<proteinExistence type="predicted"/>
<protein>
    <submittedName>
        <fullName evidence="1">Uncharacterized protein</fullName>
    </submittedName>
</protein>
<sequence length="136" mass="15407">MLHAMQTTASGYDLGTQKLLKQLPGLQQELYSLLVALKRGADWPTLRRDFRKADLSDQTPYVEVTIGCTFDFVEDCFTWSYQTGDNNYTGGAYGHPEWFTAFLLSRSNCKAIAKDLTEEIAGRIHELQSYQLQSEA</sequence>
<reference evidence="1" key="1">
    <citation type="submission" date="2020-04" db="EMBL/GenBank/DDBJ databases">
        <authorList>
            <person name="Chiriac C."/>
            <person name="Salcher M."/>
            <person name="Ghai R."/>
            <person name="Kavagutti S V."/>
        </authorList>
    </citation>
    <scope>NUCLEOTIDE SEQUENCE</scope>
</reference>
<name>A0A6J5MMS0_9CAUD</name>
<evidence type="ECO:0000313" key="1">
    <source>
        <dbReference type="EMBL" id="CAB4147652.1"/>
    </source>
</evidence>
<organism evidence="1">
    <name type="scientific">uncultured Caudovirales phage</name>
    <dbReference type="NCBI Taxonomy" id="2100421"/>
    <lineage>
        <taxon>Viruses</taxon>
        <taxon>Duplodnaviria</taxon>
        <taxon>Heunggongvirae</taxon>
        <taxon>Uroviricota</taxon>
        <taxon>Caudoviricetes</taxon>
        <taxon>Peduoviridae</taxon>
        <taxon>Maltschvirus</taxon>
        <taxon>Maltschvirus maltsch</taxon>
    </lineage>
</organism>
<dbReference type="EMBL" id="LR796483">
    <property type="protein sequence ID" value="CAB4147652.1"/>
    <property type="molecule type" value="Genomic_DNA"/>
</dbReference>